<dbReference type="EnsemblMetazoa" id="Aqu2.1.40275_001">
    <property type="protein sequence ID" value="Aqu2.1.40275_001"/>
    <property type="gene ID" value="Aqu2.1.40275"/>
</dbReference>
<evidence type="ECO:0000256" key="4">
    <source>
        <dbReference type="ARBA" id="ARBA00023242"/>
    </source>
</evidence>
<dbReference type="GO" id="GO:0005694">
    <property type="term" value="C:chromosome"/>
    <property type="evidence" value="ECO:0007669"/>
    <property type="project" value="TreeGrafter"/>
</dbReference>
<comment type="similarity">
    <text evidence="1">Belongs to the helicase family. RecQ subfamily.</text>
</comment>
<dbReference type="Gene3D" id="3.40.50.300">
    <property type="entry name" value="P-loop containing nucleotide triphosphate hydrolases"/>
    <property type="match status" value="1"/>
</dbReference>
<dbReference type="GO" id="GO:0000724">
    <property type="term" value="P:double-strand break repair via homologous recombination"/>
    <property type="evidence" value="ECO:0007669"/>
    <property type="project" value="TreeGrafter"/>
</dbReference>
<feature type="domain" description="Helicase C-terminal" evidence="8">
    <location>
        <begin position="15"/>
        <end position="68"/>
    </location>
</feature>
<accession>A0A1X7VKE4</accession>
<reference evidence="9" key="1">
    <citation type="submission" date="2017-05" db="UniProtKB">
        <authorList>
            <consortium name="EnsemblMetazoa"/>
        </authorList>
    </citation>
    <scope>IDENTIFICATION</scope>
</reference>
<dbReference type="PANTHER" id="PTHR13710">
    <property type="entry name" value="DNA HELICASE RECQ FAMILY MEMBER"/>
    <property type="match status" value="1"/>
</dbReference>
<dbReference type="STRING" id="400682.A0A1X7VKE4"/>
<dbReference type="InterPro" id="IPR027417">
    <property type="entry name" value="P-loop_NTPase"/>
</dbReference>
<dbReference type="GO" id="GO:0005737">
    <property type="term" value="C:cytoplasm"/>
    <property type="evidence" value="ECO:0007669"/>
    <property type="project" value="TreeGrafter"/>
</dbReference>
<evidence type="ECO:0000256" key="3">
    <source>
        <dbReference type="ARBA" id="ARBA00023235"/>
    </source>
</evidence>
<dbReference type="PANTHER" id="PTHR13710:SF153">
    <property type="entry name" value="RECQ-LIKE DNA HELICASE BLM"/>
    <property type="match status" value="1"/>
</dbReference>
<dbReference type="AlphaFoldDB" id="A0A1X7VKE4"/>
<dbReference type="GO" id="GO:0005634">
    <property type="term" value="C:nucleus"/>
    <property type="evidence" value="ECO:0007669"/>
    <property type="project" value="TreeGrafter"/>
</dbReference>
<evidence type="ECO:0000256" key="7">
    <source>
        <dbReference type="ARBA" id="ARBA00044542"/>
    </source>
</evidence>
<sequence>MFRACNSSIVKSGILKLFLSDSWLQVLIAMVAFGMRIDCSNIWRIIHWGPQSDFKSYTQETGRAGRDGTQAGALFY</sequence>
<comment type="catalytic activity">
    <reaction evidence="5">
        <text>Couples ATP hydrolysis with the unwinding of duplex DNA by translocating in the 3'-5' direction.</text>
        <dbReference type="EC" id="5.6.2.4"/>
    </reaction>
</comment>
<dbReference type="InterPro" id="IPR001650">
    <property type="entry name" value="Helicase_C-like"/>
</dbReference>
<dbReference type="EC" id="5.6.2.4" evidence="6"/>
<dbReference type="GO" id="GO:0009378">
    <property type="term" value="F:four-way junction helicase activity"/>
    <property type="evidence" value="ECO:0007669"/>
    <property type="project" value="TreeGrafter"/>
</dbReference>
<dbReference type="InParanoid" id="A0A1X7VKE4"/>
<protein>
    <recommendedName>
        <fullName evidence="6">DNA 3'-5' helicase</fullName>
        <ecNumber evidence="6">5.6.2.4</ecNumber>
    </recommendedName>
    <alternativeName>
        <fullName evidence="7">DNA 3'-5' helicase BLM</fullName>
    </alternativeName>
</protein>
<keyword evidence="2" id="KW-0238">DNA-binding</keyword>
<dbReference type="Pfam" id="PF00271">
    <property type="entry name" value="Helicase_C"/>
    <property type="match status" value="1"/>
</dbReference>
<evidence type="ECO:0000256" key="2">
    <source>
        <dbReference type="ARBA" id="ARBA00023125"/>
    </source>
</evidence>
<evidence type="ECO:0000313" key="9">
    <source>
        <dbReference type="EnsemblMetazoa" id="Aqu2.1.40275_001"/>
    </source>
</evidence>
<proteinExistence type="inferred from homology"/>
<dbReference type="SUPFAM" id="SSF52540">
    <property type="entry name" value="P-loop containing nucleoside triphosphate hydrolases"/>
    <property type="match status" value="1"/>
</dbReference>
<name>A0A1X7VKE4_AMPQE</name>
<organism evidence="9">
    <name type="scientific">Amphimedon queenslandica</name>
    <name type="common">Sponge</name>
    <dbReference type="NCBI Taxonomy" id="400682"/>
    <lineage>
        <taxon>Eukaryota</taxon>
        <taxon>Metazoa</taxon>
        <taxon>Porifera</taxon>
        <taxon>Demospongiae</taxon>
        <taxon>Heteroscleromorpha</taxon>
        <taxon>Haplosclerida</taxon>
        <taxon>Niphatidae</taxon>
        <taxon>Amphimedon</taxon>
    </lineage>
</organism>
<evidence type="ECO:0000256" key="1">
    <source>
        <dbReference type="ARBA" id="ARBA00005446"/>
    </source>
</evidence>
<evidence type="ECO:0000256" key="5">
    <source>
        <dbReference type="ARBA" id="ARBA00034617"/>
    </source>
</evidence>
<keyword evidence="4" id="KW-0539">Nucleus</keyword>
<dbReference type="GO" id="GO:0043138">
    <property type="term" value="F:3'-5' DNA helicase activity"/>
    <property type="evidence" value="ECO:0007669"/>
    <property type="project" value="UniProtKB-EC"/>
</dbReference>
<evidence type="ECO:0000256" key="6">
    <source>
        <dbReference type="ARBA" id="ARBA00034808"/>
    </source>
</evidence>
<keyword evidence="3" id="KW-0413">Isomerase</keyword>
<dbReference type="GO" id="GO:0003677">
    <property type="term" value="F:DNA binding"/>
    <property type="evidence" value="ECO:0007669"/>
    <property type="project" value="UniProtKB-KW"/>
</dbReference>
<evidence type="ECO:0000259" key="8">
    <source>
        <dbReference type="Pfam" id="PF00271"/>
    </source>
</evidence>